<comment type="caution">
    <text evidence="1">The sequence shown here is derived from an EMBL/GenBank/DDBJ whole genome shotgun (WGS) entry which is preliminary data.</text>
</comment>
<reference evidence="1" key="1">
    <citation type="journal article" date="2014" name="Front. Microbiol.">
        <title>High frequency of phylogenetically diverse reductive dehalogenase-homologous genes in deep subseafloor sedimentary metagenomes.</title>
        <authorList>
            <person name="Kawai M."/>
            <person name="Futagami T."/>
            <person name="Toyoda A."/>
            <person name="Takaki Y."/>
            <person name="Nishi S."/>
            <person name="Hori S."/>
            <person name="Arai W."/>
            <person name="Tsubouchi T."/>
            <person name="Morono Y."/>
            <person name="Uchiyama I."/>
            <person name="Ito T."/>
            <person name="Fujiyama A."/>
            <person name="Inagaki F."/>
            <person name="Takami H."/>
        </authorList>
    </citation>
    <scope>NUCLEOTIDE SEQUENCE</scope>
    <source>
        <strain evidence="1">Expedition CK06-06</strain>
    </source>
</reference>
<accession>X1GPE7</accession>
<sequence>TIANKRDVPYQSLIKIFLKDRIDQELRSIP</sequence>
<evidence type="ECO:0000313" key="1">
    <source>
        <dbReference type="EMBL" id="GAH46755.1"/>
    </source>
</evidence>
<organism evidence="1">
    <name type="scientific">marine sediment metagenome</name>
    <dbReference type="NCBI Taxonomy" id="412755"/>
    <lineage>
        <taxon>unclassified sequences</taxon>
        <taxon>metagenomes</taxon>
        <taxon>ecological metagenomes</taxon>
    </lineage>
</organism>
<protein>
    <submittedName>
        <fullName evidence="1">Uncharacterized protein</fullName>
    </submittedName>
</protein>
<dbReference type="AlphaFoldDB" id="X1GPE7"/>
<feature type="non-terminal residue" evidence="1">
    <location>
        <position position="1"/>
    </location>
</feature>
<dbReference type="EMBL" id="BARU01007651">
    <property type="protein sequence ID" value="GAH46755.1"/>
    <property type="molecule type" value="Genomic_DNA"/>
</dbReference>
<gene>
    <name evidence="1" type="ORF">S03H2_15075</name>
</gene>
<proteinExistence type="predicted"/>
<name>X1GPE7_9ZZZZ</name>